<dbReference type="GO" id="GO:0051287">
    <property type="term" value="F:NAD binding"/>
    <property type="evidence" value="ECO:0007669"/>
    <property type="project" value="InterPro"/>
</dbReference>
<dbReference type="SUPFAM" id="SSF53659">
    <property type="entry name" value="Isocitrate/Isopropylmalate dehydrogenase-like"/>
    <property type="match status" value="1"/>
</dbReference>
<reference evidence="4 5" key="1">
    <citation type="submission" date="2019-02" db="EMBL/GenBank/DDBJ databases">
        <title>Deep-cultivation of Planctomycetes and their phenomic and genomic characterization uncovers novel biology.</title>
        <authorList>
            <person name="Wiegand S."/>
            <person name="Jogler M."/>
            <person name="Boedeker C."/>
            <person name="Pinto D."/>
            <person name="Vollmers J."/>
            <person name="Rivas-Marin E."/>
            <person name="Kohn T."/>
            <person name="Peeters S.H."/>
            <person name="Heuer A."/>
            <person name="Rast P."/>
            <person name="Oberbeckmann S."/>
            <person name="Bunk B."/>
            <person name="Jeske O."/>
            <person name="Meyerdierks A."/>
            <person name="Storesund J.E."/>
            <person name="Kallscheuer N."/>
            <person name="Luecker S."/>
            <person name="Lage O.M."/>
            <person name="Pohl T."/>
            <person name="Merkel B.J."/>
            <person name="Hornburger P."/>
            <person name="Mueller R.-W."/>
            <person name="Bruemmer F."/>
            <person name="Labrenz M."/>
            <person name="Spormann A.M."/>
            <person name="Op den Camp H."/>
            <person name="Overmann J."/>
            <person name="Amann R."/>
            <person name="Jetten M.S.M."/>
            <person name="Mascher T."/>
            <person name="Medema M.H."/>
            <person name="Devos D.P."/>
            <person name="Kaster A.-K."/>
            <person name="Ovreas L."/>
            <person name="Rohde M."/>
            <person name="Galperin M.Y."/>
            <person name="Jogler C."/>
        </authorList>
    </citation>
    <scope>NUCLEOTIDE SEQUENCE [LARGE SCALE GENOMIC DNA]</scope>
    <source>
        <strain evidence="4 5">ElP</strain>
    </source>
</reference>
<evidence type="ECO:0000313" key="5">
    <source>
        <dbReference type="Proteomes" id="UP000317835"/>
    </source>
</evidence>
<evidence type="ECO:0000256" key="2">
    <source>
        <dbReference type="ARBA" id="ARBA00023002"/>
    </source>
</evidence>
<accession>A0A518GZ71</accession>
<dbReference type="NCBIfam" id="TIGR00557">
    <property type="entry name" value="pdxA"/>
    <property type="match status" value="1"/>
</dbReference>
<dbReference type="Proteomes" id="UP000317835">
    <property type="component" value="Chromosome"/>
</dbReference>
<dbReference type="InterPro" id="IPR005255">
    <property type="entry name" value="PdxA_fam"/>
</dbReference>
<dbReference type="Gene3D" id="3.40.718.10">
    <property type="entry name" value="Isopropylmalate Dehydrogenase"/>
    <property type="match status" value="1"/>
</dbReference>
<dbReference type="PANTHER" id="PTHR30004">
    <property type="entry name" value="4-HYDROXYTHREONINE-4-PHOSPHATE DEHYDROGENASE"/>
    <property type="match status" value="1"/>
</dbReference>
<evidence type="ECO:0000313" key="4">
    <source>
        <dbReference type="EMBL" id="QDV33863.1"/>
    </source>
</evidence>
<protein>
    <submittedName>
        <fullName evidence="4">4-hydroxythreonine-4-phosphate dehydrogenase</fullName>
        <ecNumber evidence="4">1.1.1.262</ecNumber>
    </submittedName>
</protein>
<dbReference type="PANTHER" id="PTHR30004:SF6">
    <property type="entry name" value="D-THREONATE 4-PHOSPHATE DEHYDROGENASE"/>
    <property type="match status" value="1"/>
</dbReference>
<dbReference type="Pfam" id="PF04166">
    <property type="entry name" value="PdxA"/>
    <property type="match status" value="1"/>
</dbReference>
<dbReference type="AlphaFoldDB" id="A0A518GZ71"/>
<dbReference type="GO" id="GO:0046872">
    <property type="term" value="F:metal ion binding"/>
    <property type="evidence" value="ECO:0007669"/>
    <property type="project" value="UniProtKB-KW"/>
</dbReference>
<keyword evidence="5" id="KW-1185">Reference proteome</keyword>
<dbReference type="RefSeq" id="WP_231749575.1">
    <property type="nucleotide sequence ID" value="NZ_CP036426.1"/>
</dbReference>
<dbReference type="GO" id="GO:0050570">
    <property type="term" value="F:4-hydroxythreonine-4-phosphate dehydrogenase activity"/>
    <property type="evidence" value="ECO:0007669"/>
    <property type="project" value="UniProtKB-EC"/>
</dbReference>
<sequence>MSDGLPLVALTMGDVAGVGPEVIARAWPDSPLRDLARPVVVGSAGVLGRAVSACGIDAEVRVIGRPEEAEPTDRVIPCLEATGVDASAVPPGVVDGRAGRAAYDFLVAAIDLAMAGRVDAICTLPLNKESLNAGGVPFPGHTEILADRCGVPRHAMMLYLPPPIDGPGGLGVVHATLHVALRRVFDLLTVDLVAGKIALAAEAMRPLLGGRTPRVAVAGLNPHAGEHGLFGDEEQTIIAPAIERARLDGAVVEGPIAADTLFSRALAGEFDAVVAMYHDQGHVALKTIGFDHAVNVTLGLPIVRTSVAHGTAFDIAWRGKAPRTDSLIAAVRVAARLSGAKARGPVSVG</sequence>
<keyword evidence="3" id="KW-0520">NAD</keyword>
<organism evidence="4 5">
    <name type="scientific">Tautonia plasticadhaerens</name>
    <dbReference type="NCBI Taxonomy" id="2527974"/>
    <lineage>
        <taxon>Bacteria</taxon>
        <taxon>Pseudomonadati</taxon>
        <taxon>Planctomycetota</taxon>
        <taxon>Planctomycetia</taxon>
        <taxon>Isosphaerales</taxon>
        <taxon>Isosphaeraceae</taxon>
        <taxon>Tautonia</taxon>
    </lineage>
</organism>
<evidence type="ECO:0000256" key="1">
    <source>
        <dbReference type="ARBA" id="ARBA00022723"/>
    </source>
</evidence>
<gene>
    <name evidence="4" type="primary">pdxA</name>
    <name evidence="4" type="ORF">ElP_17430</name>
</gene>
<keyword evidence="2 4" id="KW-0560">Oxidoreductase</keyword>
<proteinExistence type="predicted"/>
<dbReference type="EMBL" id="CP036426">
    <property type="protein sequence ID" value="QDV33863.1"/>
    <property type="molecule type" value="Genomic_DNA"/>
</dbReference>
<dbReference type="EC" id="1.1.1.262" evidence="4"/>
<name>A0A518GZ71_9BACT</name>
<dbReference type="KEGG" id="tpla:ElP_17430"/>
<evidence type="ECO:0000256" key="3">
    <source>
        <dbReference type="ARBA" id="ARBA00023027"/>
    </source>
</evidence>
<keyword evidence="1" id="KW-0479">Metal-binding</keyword>